<keyword evidence="2" id="KW-1185">Reference proteome</keyword>
<name>A0A1I7WQE7_HETBA</name>
<accession>A0A1I7WQE7</accession>
<organism evidence="2 3">
    <name type="scientific">Heterorhabditis bacteriophora</name>
    <name type="common">Entomopathogenic nematode worm</name>
    <dbReference type="NCBI Taxonomy" id="37862"/>
    <lineage>
        <taxon>Eukaryota</taxon>
        <taxon>Metazoa</taxon>
        <taxon>Ecdysozoa</taxon>
        <taxon>Nematoda</taxon>
        <taxon>Chromadorea</taxon>
        <taxon>Rhabditida</taxon>
        <taxon>Rhabditina</taxon>
        <taxon>Rhabditomorpha</taxon>
        <taxon>Strongyloidea</taxon>
        <taxon>Heterorhabditidae</taxon>
        <taxon>Heterorhabditis</taxon>
    </lineage>
</organism>
<sequence>MNVRCVNEAGLNTMSWKCRERSNEMRVAWVITSRLKKQDVEESINLSHDPMISKQHMESGTQD</sequence>
<evidence type="ECO:0000256" key="1">
    <source>
        <dbReference type="SAM" id="MobiDB-lite"/>
    </source>
</evidence>
<protein>
    <submittedName>
        <fullName evidence="3">Uncharacterized protein</fullName>
    </submittedName>
</protein>
<evidence type="ECO:0000313" key="2">
    <source>
        <dbReference type="Proteomes" id="UP000095283"/>
    </source>
</evidence>
<dbReference type="AlphaFoldDB" id="A0A1I7WQE7"/>
<evidence type="ECO:0000313" key="3">
    <source>
        <dbReference type="WBParaSite" id="Hba_07316"/>
    </source>
</evidence>
<proteinExistence type="predicted"/>
<dbReference type="Proteomes" id="UP000095283">
    <property type="component" value="Unplaced"/>
</dbReference>
<reference evidence="3" key="1">
    <citation type="submission" date="2016-11" db="UniProtKB">
        <authorList>
            <consortium name="WormBaseParasite"/>
        </authorList>
    </citation>
    <scope>IDENTIFICATION</scope>
</reference>
<dbReference type="WBParaSite" id="Hba_07316">
    <property type="protein sequence ID" value="Hba_07316"/>
    <property type="gene ID" value="Hba_07316"/>
</dbReference>
<feature type="region of interest" description="Disordered" evidence="1">
    <location>
        <begin position="42"/>
        <end position="63"/>
    </location>
</feature>